<evidence type="ECO:0000313" key="6">
    <source>
        <dbReference type="Proteomes" id="UP001146351"/>
    </source>
</evidence>
<reference evidence="5" key="1">
    <citation type="submission" date="2022-11" db="EMBL/GenBank/DDBJ databases">
        <authorList>
            <person name="Petersen C."/>
        </authorList>
    </citation>
    <scope>NUCLEOTIDE SEQUENCE</scope>
    <source>
        <strain evidence="5">IBT 21917</strain>
    </source>
</reference>
<dbReference type="InterPro" id="IPR000917">
    <property type="entry name" value="Sulfatase_N"/>
</dbReference>
<dbReference type="OrthoDB" id="96314at2759"/>
<evidence type="ECO:0000259" key="4">
    <source>
        <dbReference type="Pfam" id="PF00884"/>
    </source>
</evidence>
<dbReference type="PANTHER" id="PTHR43751:SF3">
    <property type="entry name" value="SULFATASE N-TERMINAL DOMAIN-CONTAINING PROTEIN"/>
    <property type="match status" value="1"/>
</dbReference>
<protein>
    <recommendedName>
        <fullName evidence="4">Sulfatase N-terminal domain-containing protein</fullName>
    </recommendedName>
</protein>
<keyword evidence="6" id="KW-1185">Reference proteome</keyword>
<dbReference type="InterPro" id="IPR052701">
    <property type="entry name" value="GAG_Ulvan_Degrading_Sulfatases"/>
</dbReference>
<comment type="caution">
    <text evidence="5">The sequence shown here is derived from an EMBL/GenBank/DDBJ whole genome shotgun (WGS) entry which is preliminary data.</text>
</comment>
<dbReference type="PANTHER" id="PTHR43751">
    <property type="entry name" value="SULFATASE"/>
    <property type="match status" value="1"/>
</dbReference>
<keyword evidence="2" id="KW-0472">Membrane</keyword>
<evidence type="ECO:0000256" key="2">
    <source>
        <dbReference type="SAM" id="Phobius"/>
    </source>
</evidence>
<feature type="transmembrane region" description="Helical" evidence="2">
    <location>
        <begin position="185"/>
        <end position="202"/>
    </location>
</feature>
<keyword evidence="2" id="KW-1133">Transmembrane helix</keyword>
<evidence type="ECO:0000256" key="3">
    <source>
        <dbReference type="SAM" id="SignalP"/>
    </source>
</evidence>
<name>A0A9W9HU65_9EURO</name>
<keyword evidence="2" id="KW-0812">Transmembrane</keyword>
<dbReference type="Gene3D" id="3.40.720.10">
    <property type="entry name" value="Alkaline Phosphatase, subunit A"/>
    <property type="match status" value="1"/>
</dbReference>
<feature type="domain" description="Sulfatase N-terminal" evidence="4">
    <location>
        <begin position="507"/>
        <end position="712"/>
    </location>
</feature>
<feature type="transmembrane region" description="Helical" evidence="2">
    <location>
        <begin position="128"/>
        <end position="150"/>
    </location>
</feature>
<evidence type="ECO:0000256" key="1">
    <source>
        <dbReference type="SAM" id="MobiDB-lite"/>
    </source>
</evidence>
<keyword evidence="3" id="KW-0732">Signal</keyword>
<dbReference type="AlphaFoldDB" id="A0A9W9HU65"/>
<proteinExistence type="predicted"/>
<feature type="transmembrane region" description="Helical" evidence="2">
    <location>
        <begin position="39"/>
        <end position="63"/>
    </location>
</feature>
<dbReference type="SUPFAM" id="SSF53649">
    <property type="entry name" value="Alkaline phosphatase-like"/>
    <property type="match status" value="1"/>
</dbReference>
<organism evidence="5 6">
    <name type="scientific">Penicillium capsulatum</name>
    <dbReference type="NCBI Taxonomy" id="69766"/>
    <lineage>
        <taxon>Eukaryota</taxon>
        <taxon>Fungi</taxon>
        <taxon>Dikarya</taxon>
        <taxon>Ascomycota</taxon>
        <taxon>Pezizomycotina</taxon>
        <taxon>Eurotiomycetes</taxon>
        <taxon>Eurotiomycetidae</taxon>
        <taxon>Eurotiales</taxon>
        <taxon>Aspergillaceae</taxon>
        <taxon>Penicillium</taxon>
    </lineage>
</organism>
<dbReference type="InterPro" id="IPR017850">
    <property type="entry name" value="Alkaline_phosphatase_core_sf"/>
</dbReference>
<dbReference type="Pfam" id="PF00884">
    <property type="entry name" value="Sulfatase"/>
    <property type="match status" value="1"/>
</dbReference>
<sequence>MIIIRSSLLRPFLLSLLLVSALSSKLLHLSQHASSLPAAQFILFLPTFFLQEALLCGAAWFLLTRSTGWKAIAGTAVTAFVAVLTFVLASSQFGFYLVTSNEIRWDAATSVGNDPEGRKLMMSGIKSFLLAATVLLIPSWLGAPAVWSVINGWLITVFSAFSTDKLDEALPLANLQHVLRKERGARFWTIFAAVAVAALHLFRPGIPYNHMSGALPFTFFNALRSKNTPPSPIVETSFPLPELLRQEFWEPPRNHFKGWAPGRAPEDESASVRPPWASGSLPDGFQRWQQTEPDTDDTEEEEEEESPKNYYDPVNDPLRITNLDHDMINPLKEAFKSHDVPINHVVLVMMESARKDVFPLKSDSHLYEEIISSYDTSKTNAIKDLNSKLAYLTPIAEMLTGEKGGFPDRNTSDSELWQDTAEAGMGGINVHGMLTGSSLSFKSAAMNHCGVGPLPVNFMGEVHADIYQPCIMHIFDLFNQMKENLTTLHKPDSKTQLAPHVLDRNWTSVFLQSITGDFDEQTHLNDKMGFKKTIYREDISRSRAKHYHSDMEEINYFGYSEREIYPYLKDVINETLANNERLFLSHFTSTTHHPWGTPSDFDEEQYFAPGRLTGKHKDLNSYLNSVRYVDAWLGDLMKVLDDTGIANETLVVFIADHGQAFQEDSGVQGTYENPHISNFRIPLVFRHPLLPKIQITANATSMSVLPTILDLLVQTKSLDQTDSAAALDLMNEYEGQSLIRPYQASHNGRQAWNFGIINAGGTMLSVGSAAVPYRLILPLTEDFEYVFSNLDKDPNELNTLREWSMEDLVSEVTLEHGADAGEWMTEAAQVGHWWVKERKRLWNAE</sequence>
<reference evidence="5" key="2">
    <citation type="journal article" date="2023" name="IMA Fungus">
        <title>Comparative genomic study of the Penicillium genus elucidates a diverse pangenome and 15 lateral gene transfer events.</title>
        <authorList>
            <person name="Petersen C."/>
            <person name="Sorensen T."/>
            <person name="Nielsen M.R."/>
            <person name="Sondergaard T.E."/>
            <person name="Sorensen J.L."/>
            <person name="Fitzpatrick D.A."/>
            <person name="Frisvad J.C."/>
            <person name="Nielsen K.L."/>
        </authorList>
    </citation>
    <scope>NUCLEOTIDE SEQUENCE</scope>
    <source>
        <strain evidence="5">IBT 21917</strain>
    </source>
</reference>
<feature type="region of interest" description="Disordered" evidence="1">
    <location>
        <begin position="259"/>
        <end position="316"/>
    </location>
</feature>
<accession>A0A9W9HU65</accession>
<dbReference type="Proteomes" id="UP001146351">
    <property type="component" value="Unassembled WGS sequence"/>
</dbReference>
<dbReference type="EMBL" id="JAPQKO010000006">
    <property type="protein sequence ID" value="KAJ5156738.1"/>
    <property type="molecule type" value="Genomic_DNA"/>
</dbReference>
<feature type="signal peptide" evidence="3">
    <location>
        <begin position="1"/>
        <end position="23"/>
    </location>
</feature>
<gene>
    <name evidence="5" type="ORF">N7492_009541</name>
</gene>
<feature type="transmembrane region" description="Helical" evidence="2">
    <location>
        <begin position="75"/>
        <end position="98"/>
    </location>
</feature>
<evidence type="ECO:0000313" key="5">
    <source>
        <dbReference type="EMBL" id="KAJ5156738.1"/>
    </source>
</evidence>
<feature type="compositionally biased region" description="Acidic residues" evidence="1">
    <location>
        <begin position="293"/>
        <end position="305"/>
    </location>
</feature>
<feature type="chain" id="PRO_5040940502" description="Sulfatase N-terminal domain-containing protein" evidence="3">
    <location>
        <begin position="24"/>
        <end position="845"/>
    </location>
</feature>